<sequence length="173" mass="18718">MKFLIMLICFCSLSILGKAQTQNVGDYVLKVISNKYKTTKGQLKKVTPEGIGIEDFKGNYIIFRTSEIVKIKVKRRGLTLGRAVSAGTLAGVGIGAGVWSLDENGQNTADMFKLTAALAVTGAVIGTAVGGIAELSSRKLTLSVQGNQEYFNKNYQRLNKYVNNAPETLHVNN</sequence>
<reference evidence="2 3" key="1">
    <citation type="submission" date="2024-12" db="EMBL/GenBank/DDBJ databases">
        <authorList>
            <person name="Hu S."/>
        </authorList>
    </citation>
    <scope>NUCLEOTIDE SEQUENCE [LARGE SCALE GENOMIC DNA]</scope>
    <source>
        <strain evidence="2 3">THG-T11</strain>
    </source>
</reference>
<evidence type="ECO:0000256" key="1">
    <source>
        <dbReference type="SAM" id="SignalP"/>
    </source>
</evidence>
<evidence type="ECO:0000313" key="3">
    <source>
        <dbReference type="Proteomes" id="UP001517247"/>
    </source>
</evidence>
<accession>A0ABW9J2U8</accession>
<name>A0ABW9J2U8_9SPHI</name>
<comment type="caution">
    <text evidence="2">The sequence shown here is derived from an EMBL/GenBank/DDBJ whole genome shotgun (WGS) entry which is preliminary data.</text>
</comment>
<feature type="chain" id="PRO_5047307452" description="Glycine zipper family protein" evidence="1">
    <location>
        <begin position="20"/>
        <end position="173"/>
    </location>
</feature>
<organism evidence="2 3">
    <name type="scientific">Pedobacter ureilyticus</name>
    <dbReference type="NCBI Taxonomy" id="1393051"/>
    <lineage>
        <taxon>Bacteria</taxon>
        <taxon>Pseudomonadati</taxon>
        <taxon>Bacteroidota</taxon>
        <taxon>Sphingobacteriia</taxon>
        <taxon>Sphingobacteriales</taxon>
        <taxon>Sphingobacteriaceae</taxon>
        <taxon>Pedobacter</taxon>
    </lineage>
</organism>
<proteinExistence type="predicted"/>
<dbReference type="EMBL" id="SSHJ02000001">
    <property type="protein sequence ID" value="MFN0254345.1"/>
    <property type="molecule type" value="Genomic_DNA"/>
</dbReference>
<keyword evidence="1" id="KW-0732">Signal</keyword>
<protein>
    <recommendedName>
        <fullName evidence="4">Glycine zipper family protein</fullName>
    </recommendedName>
</protein>
<gene>
    <name evidence="2" type="ORF">E6A44_002095</name>
</gene>
<dbReference type="Proteomes" id="UP001517247">
    <property type="component" value="Unassembled WGS sequence"/>
</dbReference>
<evidence type="ECO:0008006" key="4">
    <source>
        <dbReference type="Google" id="ProtNLM"/>
    </source>
</evidence>
<feature type="signal peptide" evidence="1">
    <location>
        <begin position="1"/>
        <end position="19"/>
    </location>
</feature>
<evidence type="ECO:0000313" key="2">
    <source>
        <dbReference type="EMBL" id="MFN0254345.1"/>
    </source>
</evidence>
<dbReference type="RefSeq" id="WP_138721506.1">
    <property type="nucleotide sequence ID" value="NZ_SSHJ02000001.1"/>
</dbReference>
<keyword evidence="3" id="KW-1185">Reference proteome</keyword>